<dbReference type="Proteomes" id="UP000199352">
    <property type="component" value="Unassembled WGS sequence"/>
</dbReference>
<dbReference type="SUPFAM" id="SSF140453">
    <property type="entry name" value="EsxAB dimer-like"/>
    <property type="match status" value="1"/>
</dbReference>
<protein>
    <recommendedName>
        <fullName evidence="1">ESAT-6-like protein</fullName>
    </recommendedName>
</protein>
<gene>
    <name evidence="2" type="ORF">SAMN05216188_101815</name>
</gene>
<reference evidence="3" key="1">
    <citation type="submission" date="2016-10" db="EMBL/GenBank/DDBJ databases">
        <authorList>
            <person name="Varghese N."/>
            <person name="Submissions S."/>
        </authorList>
    </citation>
    <scope>NUCLEOTIDE SEQUENCE [LARGE SCALE GENOMIC DNA]</scope>
    <source>
        <strain evidence="3">CGMCC 4.3525</strain>
    </source>
</reference>
<evidence type="ECO:0000313" key="3">
    <source>
        <dbReference type="Proteomes" id="UP000199352"/>
    </source>
</evidence>
<dbReference type="OrthoDB" id="4554345at2"/>
<dbReference type="RefSeq" id="WP_089949092.1">
    <property type="nucleotide sequence ID" value="NZ_FOFR01000001.1"/>
</dbReference>
<dbReference type="EMBL" id="FOFR01000001">
    <property type="protein sequence ID" value="SEP88946.1"/>
    <property type="molecule type" value="Genomic_DNA"/>
</dbReference>
<comment type="similarity">
    <text evidence="1">Belongs to the WXG100 family.</text>
</comment>
<dbReference type="Gene3D" id="1.10.287.1060">
    <property type="entry name" value="ESAT-6-like"/>
    <property type="match status" value="1"/>
</dbReference>
<accession>A0A1H9BIZ5</accession>
<evidence type="ECO:0000256" key="1">
    <source>
        <dbReference type="RuleBase" id="RU362001"/>
    </source>
</evidence>
<dbReference type="InterPro" id="IPR036689">
    <property type="entry name" value="ESAT-6-like_sf"/>
</dbReference>
<evidence type="ECO:0000313" key="2">
    <source>
        <dbReference type="EMBL" id="SEP88946.1"/>
    </source>
</evidence>
<organism evidence="2 3">
    <name type="scientific">Lentzea xinjiangensis</name>
    <dbReference type="NCBI Taxonomy" id="402600"/>
    <lineage>
        <taxon>Bacteria</taxon>
        <taxon>Bacillati</taxon>
        <taxon>Actinomycetota</taxon>
        <taxon>Actinomycetes</taxon>
        <taxon>Pseudonocardiales</taxon>
        <taxon>Pseudonocardiaceae</taxon>
        <taxon>Lentzea</taxon>
    </lineage>
</organism>
<dbReference type="Pfam" id="PF06013">
    <property type="entry name" value="WXG100"/>
    <property type="match status" value="1"/>
</dbReference>
<sequence length="103" mass="11024">MAGGFTATPQEIATLAKDVNNARSEFDGILRSVQSTCETLRGSWEGPAAQAFSKLMERYRENQTKLLNALEVIGEGLAGTAQDMDVREDEQGSSMTGIAGRLG</sequence>
<dbReference type="InterPro" id="IPR010310">
    <property type="entry name" value="T7SS_ESAT-6-like"/>
</dbReference>
<proteinExistence type="inferred from homology"/>
<dbReference type="STRING" id="402600.SAMN05216188_101815"/>
<name>A0A1H9BIZ5_9PSEU</name>
<dbReference type="AlphaFoldDB" id="A0A1H9BIZ5"/>
<keyword evidence="3" id="KW-1185">Reference proteome</keyword>
<dbReference type="NCBIfam" id="TIGR03930">
    <property type="entry name" value="WXG100_ESAT6"/>
    <property type="match status" value="1"/>
</dbReference>